<dbReference type="PANTHER" id="PTHR38121">
    <property type="entry name" value="GH16 DOMAIN-CONTAINING PROTEIN"/>
    <property type="match status" value="1"/>
</dbReference>
<evidence type="ECO:0000313" key="4">
    <source>
        <dbReference type="EMBL" id="GJN91983.1"/>
    </source>
</evidence>
<comment type="caution">
    <text evidence="4">The sequence shown here is derived from an EMBL/GenBank/DDBJ whole genome shotgun (WGS) entry which is preliminary data.</text>
</comment>
<dbReference type="Gene3D" id="2.60.120.200">
    <property type="match status" value="1"/>
</dbReference>
<dbReference type="CDD" id="cd00413">
    <property type="entry name" value="Glyco_hydrolase_16"/>
    <property type="match status" value="1"/>
</dbReference>
<dbReference type="GO" id="GO:0005975">
    <property type="term" value="P:carbohydrate metabolic process"/>
    <property type="evidence" value="ECO:0007669"/>
    <property type="project" value="InterPro"/>
</dbReference>
<dbReference type="GO" id="GO:0004553">
    <property type="term" value="F:hydrolase activity, hydrolyzing O-glycosyl compounds"/>
    <property type="evidence" value="ECO:0007669"/>
    <property type="project" value="InterPro"/>
</dbReference>
<proteinExistence type="predicted"/>
<dbReference type="InterPro" id="IPR013320">
    <property type="entry name" value="ConA-like_dom_sf"/>
</dbReference>
<dbReference type="EMBL" id="BQKY01000010">
    <property type="protein sequence ID" value="GJN91983.1"/>
    <property type="molecule type" value="Genomic_DNA"/>
</dbReference>
<dbReference type="PROSITE" id="PS51762">
    <property type="entry name" value="GH16_2"/>
    <property type="match status" value="1"/>
</dbReference>
<evidence type="ECO:0000259" key="3">
    <source>
        <dbReference type="PROSITE" id="PS51762"/>
    </source>
</evidence>
<protein>
    <recommendedName>
        <fullName evidence="3">GH16 domain-containing protein</fullName>
    </recommendedName>
</protein>
<feature type="compositionally biased region" description="Low complexity" evidence="1">
    <location>
        <begin position="75"/>
        <end position="90"/>
    </location>
</feature>
<evidence type="ECO:0000313" key="5">
    <source>
        <dbReference type="Proteomes" id="UP001342314"/>
    </source>
</evidence>
<dbReference type="SUPFAM" id="SSF49899">
    <property type="entry name" value="Concanavalin A-like lectins/glucanases"/>
    <property type="match status" value="1"/>
</dbReference>
<sequence length="382" mass="40325">MNALAHRRVPSDEGTVSSASSSDASDDDDRPLTAERAKPSRFSSNSKTGWIVAGVLAVLLVAAGVLAVVLYNRQASQSAAPATSAGTAGTSERETATHSSQSPSSQNKEEGEAEGDGGGRGGHTRSGQGGRTQADDTRTAAPTSTSTPQSSSPSGNLPPLVGEQLLVDFTTFSSSDTVESFLTSSGLTISDWPVEFTPIPVIMAPGNVDIVDGALRLKVTAGTEPVVSAEVVTKQEEILYGRVTTRAKASPVPGVWSGPTLEVDIELLSSYYTKGRGDSVKPGIQFTNHPLTEGEEMYNEVYPYGFDPTADFHDYTIEWTKDTTIFSIDGAEIATFTRNVPAGPMAFNWNSWSSGEPNWSAGPPEEDSYFLIQGMAGNWTTA</sequence>
<dbReference type="AlphaFoldDB" id="A0AAV5GP85"/>
<evidence type="ECO:0000256" key="1">
    <source>
        <dbReference type="SAM" id="MobiDB-lite"/>
    </source>
</evidence>
<keyword evidence="2" id="KW-0812">Transmembrane</keyword>
<dbReference type="PANTHER" id="PTHR38121:SF2">
    <property type="entry name" value="ACYLTRANSFERASE 3 DOMAIN-CONTAINING PROTEIN"/>
    <property type="match status" value="1"/>
</dbReference>
<reference evidence="4 5" key="1">
    <citation type="submission" date="2021-12" db="EMBL/GenBank/DDBJ databases">
        <title>High titer production of polyol ester of fatty acids by Rhodotorula paludigena BS15 towards product separation-free biomass refinery.</title>
        <authorList>
            <person name="Mano J."/>
            <person name="Ono H."/>
            <person name="Tanaka T."/>
            <person name="Naito K."/>
            <person name="Sushida H."/>
            <person name="Ike M."/>
            <person name="Tokuyasu K."/>
            <person name="Kitaoka M."/>
        </authorList>
    </citation>
    <scope>NUCLEOTIDE SEQUENCE [LARGE SCALE GENOMIC DNA]</scope>
    <source>
        <strain evidence="4 5">BS15</strain>
    </source>
</reference>
<accession>A0AAV5GP85</accession>
<dbReference type="Proteomes" id="UP001342314">
    <property type="component" value="Unassembled WGS sequence"/>
</dbReference>
<keyword evidence="2" id="KW-0472">Membrane</keyword>
<gene>
    <name evidence="4" type="ORF">Rhopal_005011-T1</name>
</gene>
<dbReference type="InterPro" id="IPR000757">
    <property type="entry name" value="Beta-glucanase-like"/>
</dbReference>
<feature type="region of interest" description="Disordered" evidence="1">
    <location>
        <begin position="75"/>
        <end position="160"/>
    </location>
</feature>
<feature type="transmembrane region" description="Helical" evidence="2">
    <location>
        <begin position="48"/>
        <end position="71"/>
    </location>
</feature>
<keyword evidence="2" id="KW-1133">Transmembrane helix</keyword>
<evidence type="ECO:0000256" key="2">
    <source>
        <dbReference type="SAM" id="Phobius"/>
    </source>
</evidence>
<feature type="domain" description="GH16" evidence="3">
    <location>
        <begin position="190"/>
        <end position="382"/>
    </location>
</feature>
<feature type="compositionally biased region" description="Polar residues" evidence="1">
    <location>
        <begin position="97"/>
        <end position="106"/>
    </location>
</feature>
<feature type="compositionally biased region" description="Low complexity" evidence="1">
    <location>
        <begin position="142"/>
        <end position="154"/>
    </location>
</feature>
<name>A0AAV5GP85_9BASI</name>
<organism evidence="4 5">
    <name type="scientific">Rhodotorula paludigena</name>
    <dbReference type="NCBI Taxonomy" id="86838"/>
    <lineage>
        <taxon>Eukaryota</taxon>
        <taxon>Fungi</taxon>
        <taxon>Dikarya</taxon>
        <taxon>Basidiomycota</taxon>
        <taxon>Pucciniomycotina</taxon>
        <taxon>Microbotryomycetes</taxon>
        <taxon>Sporidiobolales</taxon>
        <taxon>Sporidiobolaceae</taxon>
        <taxon>Rhodotorula</taxon>
    </lineage>
</organism>
<dbReference type="Pfam" id="PF00722">
    <property type="entry name" value="Glyco_hydro_16"/>
    <property type="match status" value="1"/>
</dbReference>
<keyword evidence="5" id="KW-1185">Reference proteome</keyword>
<feature type="region of interest" description="Disordered" evidence="1">
    <location>
        <begin position="1"/>
        <end position="45"/>
    </location>
</feature>